<name>A0A414P1L7_9FIRM</name>
<dbReference type="RefSeq" id="WP_118213180.1">
    <property type="nucleotide sequence ID" value="NZ_DAVZUU010000011.1"/>
</dbReference>
<dbReference type="GO" id="GO:0046872">
    <property type="term" value="F:metal ion binding"/>
    <property type="evidence" value="ECO:0007669"/>
    <property type="project" value="UniProtKB-KW"/>
</dbReference>
<dbReference type="EMBL" id="QRHG01000040">
    <property type="protein sequence ID" value="RHF57654.1"/>
    <property type="molecule type" value="Genomic_DNA"/>
</dbReference>
<evidence type="ECO:0000256" key="1">
    <source>
        <dbReference type="ARBA" id="ARBA00022723"/>
    </source>
</evidence>
<feature type="domain" description="4Fe-4S ferredoxin-type" evidence="4">
    <location>
        <begin position="1"/>
        <end position="30"/>
    </location>
</feature>
<dbReference type="InterPro" id="IPR052977">
    <property type="entry name" value="Polyferredoxin-like_ET"/>
</dbReference>
<dbReference type="Gene3D" id="3.30.70.20">
    <property type="match status" value="1"/>
</dbReference>
<dbReference type="Proteomes" id="UP000284902">
    <property type="component" value="Unassembled WGS sequence"/>
</dbReference>
<dbReference type="SUPFAM" id="SSF54862">
    <property type="entry name" value="4Fe-4S ferredoxins"/>
    <property type="match status" value="1"/>
</dbReference>
<dbReference type="PANTHER" id="PTHR43193:SF2">
    <property type="entry name" value="POLYFERREDOXIN PROTEIN FWDF"/>
    <property type="match status" value="1"/>
</dbReference>
<feature type="domain" description="4Fe-4S ferredoxin-type" evidence="4">
    <location>
        <begin position="35"/>
        <end position="65"/>
    </location>
</feature>
<evidence type="ECO:0000313" key="6">
    <source>
        <dbReference type="Proteomes" id="UP000284902"/>
    </source>
</evidence>
<dbReference type="PANTHER" id="PTHR43193">
    <property type="match status" value="1"/>
</dbReference>
<sequence>MIEIQNRGDCSGCAACAAACPRQAIEMNADQEGFLYPVINSAKCIDCGICDNMCQAKNMIKRKREPLAYACWNKNDSVRMCSSSGGVFYVLAEFIIAHGGVVFGAAFDEELMVRHVAVDSMDQVYRLQGSKYVQSIIGRTYIEAKKLLDEGRYVLFTGTPCQIDGLLHYLCHDYELLYTQDIICHGVPSPIVWKRYLNYQEQQYKKPLVREPLPSFRRKEEGWKRYSISLSFDKDIEYRKYHKEDCYMQAFLKNLSLRPSCYECHSKTKIRNSDITLADFWGIEHMLPEMFDNKGTSLVLTNSEKGKHLFELLKSRLHWREVDFEEAVSHNTPAFQSVARPKKREAFYDRLGTMPFDRLVKRAILPPIYKRIYWKIRHVVGLILRKGKMIKS</sequence>
<accession>A0A414P1L7</accession>
<reference evidence="5 6" key="1">
    <citation type="submission" date="2018-08" db="EMBL/GenBank/DDBJ databases">
        <title>A genome reference for cultivated species of the human gut microbiota.</title>
        <authorList>
            <person name="Zou Y."/>
            <person name="Xue W."/>
            <person name="Luo G."/>
        </authorList>
    </citation>
    <scope>NUCLEOTIDE SEQUENCE [LARGE SCALE GENOMIC DNA]</scope>
    <source>
        <strain evidence="5 6">AM25-1LB</strain>
    </source>
</reference>
<evidence type="ECO:0000313" key="5">
    <source>
        <dbReference type="EMBL" id="RHF57654.1"/>
    </source>
</evidence>
<evidence type="ECO:0000256" key="3">
    <source>
        <dbReference type="ARBA" id="ARBA00023014"/>
    </source>
</evidence>
<dbReference type="GO" id="GO:0051536">
    <property type="term" value="F:iron-sulfur cluster binding"/>
    <property type="evidence" value="ECO:0007669"/>
    <property type="project" value="UniProtKB-KW"/>
</dbReference>
<dbReference type="AlphaFoldDB" id="A0A414P1L7"/>
<gene>
    <name evidence="5" type="ORF">DW672_11800</name>
</gene>
<evidence type="ECO:0000259" key="4">
    <source>
        <dbReference type="PROSITE" id="PS51379"/>
    </source>
</evidence>
<dbReference type="InterPro" id="IPR017896">
    <property type="entry name" value="4Fe4S_Fe-S-bd"/>
</dbReference>
<keyword evidence="1" id="KW-0479">Metal-binding</keyword>
<keyword evidence="2" id="KW-0408">Iron</keyword>
<dbReference type="InterPro" id="IPR007525">
    <property type="entry name" value="FrhB_FdhB_C"/>
</dbReference>
<dbReference type="Pfam" id="PF12838">
    <property type="entry name" value="Fer4_7"/>
    <property type="match status" value="1"/>
</dbReference>
<proteinExistence type="predicted"/>
<dbReference type="PROSITE" id="PS00198">
    <property type="entry name" value="4FE4S_FER_1"/>
    <property type="match status" value="1"/>
</dbReference>
<dbReference type="Pfam" id="PF04432">
    <property type="entry name" value="FrhB_FdhB_C"/>
    <property type="match status" value="1"/>
</dbReference>
<dbReference type="PROSITE" id="PS51379">
    <property type="entry name" value="4FE4S_FER_2"/>
    <property type="match status" value="2"/>
</dbReference>
<dbReference type="InterPro" id="IPR017900">
    <property type="entry name" value="4Fe4S_Fe_S_CS"/>
</dbReference>
<keyword evidence="3" id="KW-0411">Iron-sulfur</keyword>
<evidence type="ECO:0000256" key="2">
    <source>
        <dbReference type="ARBA" id="ARBA00023004"/>
    </source>
</evidence>
<comment type="caution">
    <text evidence="5">The sequence shown here is derived from an EMBL/GenBank/DDBJ whole genome shotgun (WGS) entry which is preliminary data.</text>
</comment>
<protein>
    <submittedName>
        <fullName evidence="5">4Fe-4S dicluster domain-containing protein</fullName>
    </submittedName>
</protein>
<organism evidence="5 6">
    <name type="scientific">[Ruminococcus] lactaris</name>
    <dbReference type="NCBI Taxonomy" id="46228"/>
    <lineage>
        <taxon>Bacteria</taxon>
        <taxon>Bacillati</taxon>
        <taxon>Bacillota</taxon>
        <taxon>Clostridia</taxon>
        <taxon>Lachnospirales</taxon>
        <taxon>Lachnospiraceae</taxon>
        <taxon>Mediterraneibacter</taxon>
    </lineage>
</organism>